<gene>
    <name evidence="2" type="ORF">L227DRAFT_650807</name>
</gene>
<evidence type="ECO:0000256" key="1">
    <source>
        <dbReference type="SAM" id="Phobius"/>
    </source>
</evidence>
<feature type="transmembrane region" description="Helical" evidence="1">
    <location>
        <begin position="34"/>
        <end position="54"/>
    </location>
</feature>
<sequence>MAIQQFEDDEPPPAPRPGWVLFVVSMKRLSMLSLLALGRSTGIFFVHIFFVGLARLVPALDPSSVLTSSSIFKTWYIGIAASYLIMIPQFLWFVVPFALRYKACAVGTTLAPANALRRFWTPAFCTPDVRHAFGLAGTAMAFAGASMLLRTAEWKSSVLDPFHAGTLGVLGNLILRMPMSQWQQLLRQIEREDEGDGVWRTEEPIGRSTQTLLL</sequence>
<keyword evidence="1" id="KW-0472">Membrane</keyword>
<dbReference type="AlphaFoldDB" id="A0A5C2SQR1"/>
<dbReference type="Proteomes" id="UP000313359">
    <property type="component" value="Unassembled WGS sequence"/>
</dbReference>
<protein>
    <submittedName>
        <fullName evidence="2">Uncharacterized protein</fullName>
    </submittedName>
</protein>
<keyword evidence="3" id="KW-1185">Reference proteome</keyword>
<evidence type="ECO:0000313" key="3">
    <source>
        <dbReference type="Proteomes" id="UP000313359"/>
    </source>
</evidence>
<feature type="transmembrane region" description="Helical" evidence="1">
    <location>
        <begin position="74"/>
        <end position="95"/>
    </location>
</feature>
<organism evidence="2 3">
    <name type="scientific">Lentinus tigrinus ALCF2SS1-6</name>
    <dbReference type="NCBI Taxonomy" id="1328759"/>
    <lineage>
        <taxon>Eukaryota</taxon>
        <taxon>Fungi</taxon>
        <taxon>Dikarya</taxon>
        <taxon>Basidiomycota</taxon>
        <taxon>Agaricomycotina</taxon>
        <taxon>Agaricomycetes</taxon>
        <taxon>Polyporales</taxon>
        <taxon>Polyporaceae</taxon>
        <taxon>Lentinus</taxon>
    </lineage>
</organism>
<reference evidence="2" key="1">
    <citation type="journal article" date="2018" name="Genome Biol. Evol.">
        <title>Genomics and development of Lentinus tigrinus, a white-rot wood-decaying mushroom with dimorphic fruiting bodies.</title>
        <authorList>
            <person name="Wu B."/>
            <person name="Xu Z."/>
            <person name="Knudson A."/>
            <person name="Carlson A."/>
            <person name="Chen N."/>
            <person name="Kovaka S."/>
            <person name="LaButti K."/>
            <person name="Lipzen A."/>
            <person name="Pennachio C."/>
            <person name="Riley R."/>
            <person name="Schakwitz W."/>
            <person name="Umezawa K."/>
            <person name="Ohm R.A."/>
            <person name="Grigoriev I.V."/>
            <person name="Nagy L.G."/>
            <person name="Gibbons J."/>
            <person name="Hibbett D."/>
        </authorList>
    </citation>
    <scope>NUCLEOTIDE SEQUENCE [LARGE SCALE GENOMIC DNA]</scope>
    <source>
        <strain evidence="2">ALCF2SS1-6</strain>
    </source>
</reference>
<keyword evidence="1" id="KW-1133">Transmembrane helix</keyword>
<proteinExistence type="predicted"/>
<accession>A0A5C2SQR1</accession>
<dbReference type="OrthoDB" id="2744238at2759"/>
<evidence type="ECO:0000313" key="2">
    <source>
        <dbReference type="EMBL" id="RPD63816.1"/>
    </source>
</evidence>
<dbReference type="EMBL" id="ML122255">
    <property type="protein sequence ID" value="RPD63816.1"/>
    <property type="molecule type" value="Genomic_DNA"/>
</dbReference>
<keyword evidence="1" id="KW-0812">Transmembrane</keyword>
<name>A0A5C2SQR1_9APHY</name>